<feature type="transmembrane region" description="Helical" evidence="1">
    <location>
        <begin position="106"/>
        <end position="134"/>
    </location>
</feature>
<accession>A0A938WLF2</accession>
<feature type="transmembrane region" description="Helical" evidence="1">
    <location>
        <begin position="76"/>
        <end position="94"/>
    </location>
</feature>
<sequence>MASTKTERNSSIELLRITSMFFIVLGHYIGNGLNIYELHPIMKLCNISILSFCIIGVNCFVIISGRFLIKDPLKSSVRIFLEALFYSLLFFFLLSEHVGKLDVKHFLKAFFCVSHGGLWFVSCYVQLCLLSPVLNRALKNAPPKLLIWYVIFLTFLNEYFGFFLHGSINPNGFNIMHFIYLYVIGYTIGKINIPIKIQTAIIGYIILSIIIACFAIILFKYETNLYQKYAFNYNNPLILISSILCFIAFSKHTFVNRKLNFISKGCFAVYLIQGNPYLKEYIYGCIGTLPSYFNGFCLYGIIVLFAAMTVFLFCMIDIGRRAIFARLKLDKILNKVNFKYE</sequence>
<dbReference type="Proteomes" id="UP000764045">
    <property type="component" value="Unassembled WGS sequence"/>
</dbReference>
<keyword evidence="3" id="KW-0012">Acyltransferase</keyword>
<feature type="transmembrane region" description="Helical" evidence="1">
    <location>
        <begin position="12"/>
        <end position="29"/>
    </location>
</feature>
<dbReference type="AlphaFoldDB" id="A0A938WLF2"/>
<feature type="transmembrane region" description="Helical" evidence="1">
    <location>
        <begin position="49"/>
        <end position="69"/>
    </location>
</feature>
<dbReference type="EMBL" id="JACJJL010000015">
    <property type="protein sequence ID" value="MBM6662071.1"/>
    <property type="molecule type" value="Genomic_DNA"/>
</dbReference>
<dbReference type="Pfam" id="PF01757">
    <property type="entry name" value="Acyl_transf_3"/>
    <property type="match status" value="1"/>
</dbReference>
<evidence type="ECO:0000256" key="1">
    <source>
        <dbReference type="SAM" id="Phobius"/>
    </source>
</evidence>
<keyword evidence="3" id="KW-0808">Transferase</keyword>
<dbReference type="InterPro" id="IPR002656">
    <property type="entry name" value="Acyl_transf_3_dom"/>
</dbReference>
<feature type="transmembrane region" description="Helical" evidence="1">
    <location>
        <begin position="298"/>
        <end position="318"/>
    </location>
</feature>
<evidence type="ECO:0000313" key="3">
    <source>
        <dbReference type="EMBL" id="MBM6662071.1"/>
    </source>
</evidence>
<feature type="transmembrane region" description="Helical" evidence="1">
    <location>
        <begin position="172"/>
        <end position="189"/>
    </location>
</feature>
<keyword evidence="1" id="KW-1133">Transmembrane helix</keyword>
<name>A0A938WLF2_9BACT</name>
<evidence type="ECO:0000313" key="4">
    <source>
        <dbReference type="Proteomes" id="UP000764045"/>
    </source>
</evidence>
<evidence type="ECO:0000259" key="2">
    <source>
        <dbReference type="Pfam" id="PF01757"/>
    </source>
</evidence>
<keyword evidence="4" id="KW-1185">Reference proteome</keyword>
<reference evidence="3 4" key="1">
    <citation type="journal article" date="2021" name="Sci. Rep.">
        <title>The distribution of antibiotic resistance genes in chicken gut microbiota commensals.</title>
        <authorList>
            <person name="Juricova H."/>
            <person name="Matiasovicova J."/>
            <person name="Kubasova T."/>
            <person name="Cejkova D."/>
            <person name="Rychlik I."/>
        </authorList>
    </citation>
    <scope>NUCLEOTIDE SEQUENCE [LARGE SCALE GENOMIC DNA]</scope>
    <source>
        <strain evidence="3 4">An819</strain>
    </source>
</reference>
<comment type="caution">
    <text evidence="3">The sequence shown here is derived from an EMBL/GenBank/DDBJ whole genome shotgun (WGS) entry which is preliminary data.</text>
</comment>
<feature type="transmembrane region" description="Helical" evidence="1">
    <location>
        <begin position="146"/>
        <end position="166"/>
    </location>
</feature>
<keyword evidence="1" id="KW-0472">Membrane</keyword>
<gene>
    <name evidence="3" type="ORF">H6B30_09980</name>
</gene>
<protein>
    <submittedName>
        <fullName evidence="3">Acyltransferase</fullName>
    </submittedName>
</protein>
<organism evidence="3 4">
    <name type="scientific">Marseilla massiliensis</name>
    <dbReference type="NCBI Taxonomy" id="1841864"/>
    <lineage>
        <taxon>Bacteria</taxon>
        <taxon>Pseudomonadati</taxon>
        <taxon>Bacteroidota</taxon>
        <taxon>Bacteroidia</taxon>
        <taxon>Bacteroidales</taxon>
        <taxon>Prevotellaceae</taxon>
        <taxon>Marseilla</taxon>
    </lineage>
</organism>
<feature type="transmembrane region" description="Helical" evidence="1">
    <location>
        <begin position="201"/>
        <end position="219"/>
    </location>
</feature>
<proteinExistence type="predicted"/>
<keyword evidence="1" id="KW-0812">Transmembrane</keyword>
<feature type="domain" description="Acyltransferase 3" evidence="2">
    <location>
        <begin position="10"/>
        <end position="310"/>
    </location>
</feature>
<dbReference type="GO" id="GO:0016747">
    <property type="term" value="F:acyltransferase activity, transferring groups other than amino-acyl groups"/>
    <property type="evidence" value="ECO:0007669"/>
    <property type="project" value="InterPro"/>
</dbReference>
<feature type="transmembrane region" description="Helical" evidence="1">
    <location>
        <begin position="231"/>
        <end position="249"/>
    </location>
</feature>